<feature type="signal peptide" evidence="1">
    <location>
        <begin position="1"/>
        <end position="21"/>
    </location>
</feature>
<evidence type="ECO:0000313" key="2">
    <source>
        <dbReference type="EMBL" id="PWN24867.1"/>
    </source>
</evidence>
<dbReference type="AlphaFoldDB" id="A0A316UHQ2"/>
<keyword evidence="1" id="KW-0732">Signal</keyword>
<name>A0A316UHQ2_9BASI</name>
<gene>
    <name evidence="2" type="ORF">BDZ90DRAFT_87691</name>
</gene>
<evidence type="ECO:0000256" key="1">
    <source>
        <dbReference type="SAM" id="SignalP"/>
    </source>
</evidence>
<accession>A0A316UHQ2</accession>
<dbReference type="GeneID" id="37031729"/>
<reference evidence="2 3" key="1">
    <citation type="journal article" date="2018" name="Mol. Biol. Evol.">
        <title>Broad Genomic Sampling Reveals a Smut Pathogenic Ancestry of the Fungal Clade Ustilaginomycotina.</title>
        <authorList>
            <person name="Kijpornyongpan T."/>
            <person name="Mondo S.J."/>
            <person name="Barry K."/>
            <person name="Sandor L."/>
            <person name="Lee J."/>
            <person name="Lipzen A."/>
            <person name="Pangilinan J."/>
            <person name="LaButti K."/>
            <person name="Hainaut M."/>
            <person name="Henrissat B."/>
            <person name="Grigoriev I.V."/>
            <person name="Spatafora J.W."/>
            <person name="Aime M.C."/>
        </authorList>
    </citation>
    <scope>NUCLEOTIDE SEQUENCE [LARGE SCALE GENOMIC DNA]</scope>
    <source>
        <strain evidence="2 3">MCA 5214</strain>
    </source>
</reference>
<dbReference type="Proteomes" id="UP000245884">
    <property type="component" value="Unassembled WGS sequence"/>
</dbReference>
<dbReference type="RefSeq" id="XP_025359479.1">
    <property type="nucleotide sequence ID" value="XM_025509906.1"/>
</dbReference>
<sequence length="164" mass="18170">MLFLGLPHLILAALLAGNACALPTSELAHAPVKHKYVPYHRPTLCLKSNVYCLTVETDQDGGGVDWTAKEGTISWTHQKDGDPWVTYAFNAKFKGNLRMTCRPDVYSYINVWLGWTKGWSNITTVDDNVAVQTSDGKVMWGRHLGGSIGSGMPWVDFAIWCQVV</sequence>
<evidence type="ECO:0000313" key="3">
    <source>
        <dbReference type="Proteomes" id="UP000245884"/>
    </source>
</evidence>
<protein>
    <submittedName>
        <fullName evidence="2">Uncharacterized protein</fullName>
    </submittedName>
</protein>
<feature type="chain" id="PRO_5016274411" evidence="1">
    <location>
        <begin position="22"/>
        <end position="164"/>
    </location>
</feature>
<organism evidence="2 3">
    <name type="scientific">Jaminaea rosea</name>
    <dbReference type="NCBI Taxonomy" id="1569628"/>
    <lineage>
        <taxon>Eukaryota</taxon>
        <taxon>Fungi</taxon>
        <taxon>Dikarya</taxon>
        <taxon>Basidiomycota</taxon>
        <taxon>Ustilaginomycotina</taxon>
        <taxon>Exobasidiomycetes</taxon>
        <taxon>Microstromatales</taxon>
        <taxon>Microstromatales incertae sedis</taxon>
        <taxon>Jaminaea</taxon>
    </lineage>
</organism>
<proteinExistence type="predicted"/>
<keyword evidence="3" id="KW-1185">Reference proteome</keyword>
<dbReference type="EMBL" id="KZ819678">
    <property type="protein sequence ID" value="PWN24867.1"/>
    <property type="molecule type" value="Genomic_DNA"/>
</dbReference>